<comment type="caution">
    <text evidence="1">The sequence shown here is derived from an EMBL/GenBank/DDBJ whole genome shotgun (WGS) entry which is preliminary data.</text>
</comment>
<protein>
    <submittedName>
        <fullName evidence="1">Uncharacterized protein</fullName>
    </submittedName>
</protein>
<sequence>MQDCHYFSQINLQQFAKFQETELWLWTPTSKVPGNRSTAPDSHFEGSRKLKYDSGLPFQRKPKYGSRLPFRRFGSRNVSSELPISRFRKLKDFLSKFGSLGMGLRNRFGSSGSDSTWTSKDFGLRFDFLNFEIEGSSGQYFKGCVLRISKVPKLSNLGF</sequence>
<accession>A0A397SH02</accession>
<dbReference type="Proteomes" id="UP000265703">
    <property type="component" value="Unassembled WGS sequence"/>
</dbReference>
<proteinExistence type="predicted"/>
<evidence type="ECO:0000313" key="1">
    <source>
        <dbReference type="EMBL" id="RIA85520.1"/>
    </source>
</evidence>
<organism evidence="1 2">
    <name type="scientific">Glomus cerebriforme</name>
    <dbReference type="NCBI Taxonomy" id="658196"/>
    <lineage>
        <taxon>Eukaryota</taxon>
        <taxon>Fungi</taxon>
        <taxon>Fungi incertae sedis</taxon>
        <taxon>Mucoromycota</taxon>
        <taxon>Glomeromycotina</taxon>
        <taxon>Glomeromycetes</taxon>
        <taxon>Glomerales</taxon>
        <taxon>Glomeraceae</taxon>
        <taxon>Glomus</taxon>
    </lineage>
</organism>
<gene>
    <name evidence="1" type="ORF">C1645_830678</name>
</gene>
<reference evidence="1 2" key="1">
    <citation type="submission" date="2018-06" db="EMBL/GenBank/DDBJ databases">
        <title>Comparative genomics reveals the genomic features of Rhizophagus irregularis, R. cerebriforme, R. diaphanum and Gigaspora rosea, and their symbiotic lifestyle signature.</title>
        <authorList>
            <person name="Morin E."/>
            <person name="San Clemente H."/>
            <person name="Chen E.C.H."/>
            <person name="De La Providencia I."/>
            <person name="Hainaut M."/>
            <person name="Kuo A."/>
            <person name="Kohler A."/>
            <person name="Murat C."/>
            <person name="Tang N."/>
            <person name="Roy S."/>
            <person name="Loubradou J."/>
            <person name="Henrissat B."/>
            <person name="Grigoriev I.V."/>
            <person name="Corradi N."/>
            <person name="Roux C."/>
            <person name="Martin F.M."/>
        </authorList>
    </citation>
    <scope>NUCLEOTIDE SEQUENCE [LARGE SCALE GENOMIC DNA]</scope>
    <source>
        <strain evidence="1 2">DAOM 227022</strain>
    </source>
</reference>
<dbReference type="EMBL" id="QKYT01000421">
    <property type="protein sequence ID" value="RIA85520.1"/>
    <property type="molecule type" value="Genomic_DNA"/>
</dbReference>
<evidence type="ECO:0000313" key="2">
    <source>
        <dbReference type="Proteomes" id="UP000265703"/>
    </source>
</evidence>
<name>A0A397SH02_9GLOM</name>
<keyword evidence="2" id="KW-1185">Reference proteome</keyword>
<dbReference type="AlphaFoldDB" id="A0A397SH02"/>